<evidence type="ECO:0000313" key="4">
    <source>
        <dbReference type="Proteomes" id="UP000185221"/>
    </source>
</evidence>
<dbReference type="Pfam" id="PF17820">
    <property type="entry name" value="PDZ_6"/>
    <property type="match status" value="1"/>
</dbReference>
<protein>
    <submittedName>
        <fullName evidence="3">Aspartyl protease</fullName>
    </submittedName>
</protein>
<name>A0A1N6G9V3_9BACT</name>
<feature type="domain" description="PDZ" evidence="2">
    <location>
        <begin position="354"/>
        <end position="430"/>
    </location>
</feature>
<keyword evidence="1" id="KW-0472">Membrane</keyword>
<dbReference type="PROSITE" id="PS50106">
    <property type="entry name" value="PDZ"/>
    <property type="match status" value="1"/>
</dbReference>
<evidence type="ECO:0000313" key="3">
    <source>
        <dbReference type="EMBL" id="SIO04257.1"/>
    </source>
</evidence>
<dbReference type="Proteomes" id="UP000185221">
    <property type="component" value="Unassembled WGS sequence"/>
</dbReference>
<organism evidence="3 4">
    <name type="scientific">Algoriphagus halophilus</name>
    <dbReference type="NCBI Taxonomy" id="226505"/>
    <lineage>
        <taxon>Bacteria</taxon>
        <taxon>Pseudomonadati</taxon>
        <taxon>Bacteroidota</taxon>
        <taxon>Cytophagia</taxon>
        <taxon>Cytophagales</taxon>
        <taxon>Cyclobacteriaceae</taxon>
        <taxon>Algoriphagus</taxon>
    </lineage>
</organism>
<dbReference type="GO" id="GO:0008233">
    <property type="term" value="F:peptidase activity"/>
    <property type="evidence" value="ECO:0007669"/>
    <property type="project" value="UniProtKB-KW"/>
</dbReference>
<accession>A0A1N6G9V3</accession>
<dbReference type="Pfam" id="PF13650">
    <property type="entry name" value="Asp_protease_2"/>
    <property type="match status" value="1"/>
</dbReference>
<keyword evidence="3" id="KW-0645">Protease</keyword>
<evidence type="ECO:0000256" key="1">
    <source>
        <dbReference type="SAM" id="Phobius"/>
    </source>
</evidence>
<feature type="transmembrane region" description="Helical" evidence="1">
    <location>
        <begin position="45"/>
        <end position="68"/>
    </location>
</feature>
<dbReference type="InterPro" id="IPR001478">
    <property type="entry name" value="PDZ"/>
</dbReference>
<keyword evidence="1" id="KW-0812">Transmembrane</keyword>
<gene>
    <name evidence="3" type="ORF">SAMN05444394_3076</name>
</gene>
<dbReference type="AlphaFoldDB" id="A0A1N6G9V3"/>
<sequence>MLIWFYSNLTKEKLLRKTYGKPQGLENYMLKILQKDLSYINHPNFSVNMCARIALFLFIWITSVPLYAQLPGFYMKEEQHKVQLPFYASNSLIIIPVSINGNYPINFLVDTGVRSNILFSKDLGDAMELDYSRQLDLIGADGSASLSAFVSPTNTFDLGPIEGTYQNLLVLEEDFLELETVIGVPVYGIIGYEFFKYNPVKIDYDKELITFYENDAVKWRPIFYKKLEMIVENSKPYIEAKVRQQDGSILNPKLLIDTGANHGLLLNKETSDDIILPELFIESELGQSLGGVLEGFIGRVKALNIQGFRLQDVLTSYPNETPYSYVIKESGRQGSLGSEVLGRMKLIIDYPRNRLLIRRGEKYYAPFEYDMSGISVKKVPNEENRIYVGQVRVNSPASKAGIEEFDEILSINKIPAFIWELSDVIKLLRSEEGKEIEFEIRRYEGLDLTKYEDMVFRIVLKKQI</sequence>
<dbReference type="STRING" id="226505.SAMN05444394_3076"/>
<dbReference type="InterPro" id="IPR021109">
    <property type="entry name" value="Peptidase_aspartic_dom_sf"/>
</dbReference>
<keyword evidence="3" id="KW-0378">Hydrolase</keyword>
<keyword evidence="1" id="KW-1133">Transmembrane helix</keyword>
<proteinExistence type="predicted"/>
<keyword evidence="4" id="KW-1185">Reference proteome</keyword>
<dbReference type="SMART" id="SM00228">
    <property type="entry name" value="PDZ"/>
    <property type="match status" value="1"/>
</dbReference>
<dbReference type="Gene3D" id="2.40.70.10">
    <property type="entry name" value="Acid Proteases"/>
    <property type="match status" value="2"/>
</dbReference>
<evidence type="ECO:0000259" key="2">
    <source>
        <dbReference type="PROSITE" id="PS50106"/>
    </source>
</evidence>
<dbReference type="InterPro" id="IPR036034">
    <property type="entry name" value="PDZ_sf"/>
</dbReference>
<dbReference type="EMBL" id="FSRC01000002">
    <property type="protein sequence ID" value="SIO04257.1"/>
    <property type="molecule type" value="Genomic_DNA"/>
</dbReference>
<dbReference type="SUPFAM" id="SSF50156">
    <property type="entry name" value="PDZ domain-like"/>
    <property type="match status" value="1"/>
</dbReference>
<dbReference type="Gene3D" id="2.30.42.10">
    <property type="match status" value="1"/>
</dbReference>
<dbReference type="GO" id="GO:0006508">
    <property type="term" value="P:proteolysis"/>
    <property type="evidence" value="ECO:0007669"/>
    <property type="project" value="UniProtKB-KW"/>
</dbReference>
<dbReference type="InterPro" id="IPR041489">
    <property type="entry name" value="PDZ_6"/>
</dbReference>
<reference evidence="4" key="1">
    <citation type="submission" date="2016-11" db="EMBL/GenBank/DDBJ databases">
        <authorList>
            <person name="Varghese N."/>
            <person name="Submissions S."/>
        </authorList>
    </citation>
    <scope>NUCLEOTIDE SEQUENCE [LARGE SCALE GENOMIC DNA]</scope>
    <source>
        <strain evidence="4">DSM 15292</strain>
    </source>
</reference>